<dbReference type="EnsemblPlants" id="Solyc01g011500.1.1">
    <property type="protein sequence ID" value="Solyc01g011500.1.1.1"/>
    <property type="gene ID" value="Solyc01g011500.1"/>
</dbReference>
<dbReference type="InParanoid" id="A0A3Q7EBG7"/>
<protein>
    <submittedName>
        <fullName evidence="1">Uncharacterized protein</fullName>
    </submittedName>
</protein>
<sequence>MAACETYKDILIEFYNIGNRGRYYKVVCFYLLDFIVVFLDNYHVLSVCDAIVLASTTCDITTRFC</sequence>
<dbReference type="AlphaFoldDB" id="A0A3Q7EBG7"/>
<reference evidence="1" key="1">
    <citation type="journal article" date="2012" name="Nature">
        <title>The tomato genome sequence provides insights into fleshy fruit evolution.</title>
        <authorList>
            <consortium name="Tomato Genome Consortium"/>
        </authorList>
    </citation>
    <scope>NUCLEOTIDE SEQUENCE [LARGE SCALE GENOMIC DNA]</scope>
    <source>
        <strain evidence="1">cv. Heinz 1706</strain>
    </source>
</reference>
<name>A0A3Q7EBG7_SOLLC</name>
<dbReference type="Gramene" id="Solyc01g011500.1.1">
    <property type="protein sequence ID" value="Solyc01g011500.1.1.1"/>
    <property type="gene ID" value="Solyc01g011500.1"/>
</dbReference>
<keyword evidence="2" id="KW-1185">Reference proteome</keyword>
<organism evidence="1">
    <name type="scientific">Solanum lycopersicum</name>
    <name type="common">Tomato</name>
    <name type="synonym">Lycopersicon esculentum</name>
    <dbReference type="NCBI Taxonomy" id="4081"/>
    <lineage>
        <taxon>Eukaryota</taxon>
        <taxon>Viridiplantae</taxon>
        <taxon>Streptophyta</taxon>
        <taxon>Embryophyta</taxon>
        <taxon>Tracheophyta</taxon>
        <taxon>Spermatophyta</taxon>
        <taxon>Magnoliopsida</taxon>
        <taxon>eudicotyledons</taxon>
        <taxon>Gunneridae</taxon>
        <taxon>Pentapetalae</taxon>
        <taxon>asterids</taxon>
        <taxon>lamiids</taxon>
        <taxon>Solanales</taxon>
        <taxon>Solanaceae</taxon>
        <taxon>Solanoideae</taxon>
        <taxon>Solaneae</taxon>
        <taxon>Solanum</taxon>
        <taxon>Solanum subgen. Lycopersicon</taxon>
    </lineage>
</organism>
<reference evidence="1" key="2">
    <citation type="submission" date="2019-01" db="UniProtKB">
        <authorList>
            <consortium name="EnsemblPlants"/>
        </authorList>
    </citation>
    <scope>IDENTIFICATION</scope>
    <source>
        <strain evidence="1">cv. Heinz 1706</strain>
    </source>
</reference>
<dbReference type="PaxDb" id="4081-Solyc01g011500.1.1"/>
<proteinExistence type="predicted"/>
<dbReference type="Proteomes" id="UP000004994">
    <property type="component" value="Chromosome 1"/>
</dbReference>
<evidence type="ECO:0000313" key="1">
    <source>
        <dbReference type="EnsemblPlants" id="Solyc01g011500.1.1.1"/>
    </source>
</evidence>
<accession>A0A3Q7EBG7</accession>
<evidence type="ECO:0000313" key="2">
    <source>
        <dbReference type="Proteomes" id="UP000004994"/>
    </source>
</evidence>